<organism evidence="1 2">
    <name type="scientific">Pseudonocardia abyssalis</name>
    <dbReference type="NCBI Taxonomy" id="2792008"/>
    <lineage>
        <taxon>Bacteria</taxon>
        <taxon>Bacillati</taxon>
        <taxon>Actinomycetota</taxon>
        <taxon>Actinomycetes</taxon>
        <taxon>Pseudonocardiales</taxon>
        <taxon>Pseudonocardiaceae</taxon>
        <taxon>Pseudonocardia</taxon>
    </lineage>
</organism>
<evidence type="ECO:0000313" key="2">
    <source>
        <dbReference type="Proteomes" id="UP000694287"/>
    </source>
</evidence>
<sequence>MSTSTLTAGPIRPGNAAGPTPRIELDLPVALNAIHTAGLQVVPDARGGTLVDAGHPAVVPLRPYLPGTGTWAWLTDPAATGAVRRSMRPAGTVVADARRGPGGGADLVVMTVEQLGTAPDTHRPHAMLIDLKTLSPDQPIPPWMLSRPTDVEGFHLDLTGLAPVRLPERVDAVGEALRSWQLAGRTERAVLVLRGARTVLARHVVGGVLRLCRAEGFAAPVQRVDVTLAVLDVATRTVVRVLGVHTRRGATVVEVDAVPRTLGAPLLLLGAQTEPAPPADVMLLHRGRLVSARISGGLVRTGMELAARGWTPGGRPLVVRGYPAHRTG</sequence>
<dbReference type="Proteomes" id="UP000694287">
    <property type="component" value="Unassembled WGS sequence"/>
</dbReference>
<accession>A0ABS6ULS3</accession>
<dbReference type="EMBL" id="JADQDK010000001">
    <property type="protein sequence ID" value="MBW0133179.1"/>
    <property type="molecule type" value="Genomic_DNA"/>
</dbReference>
<reference evidence="1 2" key="1">
    <citation type="submission" date="2020-11" db="EMBL/GenBank/DDBJ databases">
        <title>Pseudonocardia abyssalis sp. nov. and Pseudonocardia oceani sp. nov., description and phylogenomic analysis of two novel actinomycetes isolated from the deep Southern Ocean.</title>
        <authorList>
            <person name="Parra J."/>
        </authorList>
    </citation>
    <scope>NUCLEOTIDE SEQUENCE [LARGE SCALE GENOMIC DNA]</scope>
    <source>
        <strain evidence="1 2">KRD-168</strain>
    </source>
</reference>
<evidence type="ECO:0000313" key="1">
    <source>
        <dbReference type="EMBL" id="MBW0133179.1"/>
    </source>
</evidence>
<name>A0ABS6ULS3_9PSEU</name>
<proteinExistence type="predicted"/>
<comment type="caution">
    <text evidence="1">The sequence shown here is derived from an EMBL/GenBank/DDBJ whole genome shotgun (WGS) entry which is preliminary data.</text>
</comment>
<dbReference type="RefSeq" id="WP_218602054.1">
    <property type="nucleotide sequence ID" value="NZ_JADQDJ010000045.1"/>
</dbReference>
<gene>
    <name evidence="1" type="ORF">I4I81_02760</name>
</gene>
<protein>
    <submittedName>
        <fullName evidence="1">Uncharacterized protein</fullName>
    </submittedName>
</protein>
<keyword evidence="2" id="KW-1185">Reference proteome</keyword>